<proteinExistence type="predicted"/>
<keyword evidence="2" id="KW-1185">Reference proteome</keyword>
<gene>
    <name evidence="1" type="ORF">O0S09_01130</name>
</gene>
<evidence type="ECO:0008006" key="3">
    <source>
        <dbReference type="Google" id="ProtNLM"/>
    </source>
</evidence>
<sequence>MKYSHLFAVILLLGCLMFAAGCVNPDGGGETPAPTATPTETPAPLESVKILPDTPGVTYTLTAKKSTEEAGNVELTMKAVAVRDLRKDGYNIRYTFFVYNTDQVENGWSPASYEEVVSAGIPYVTKIDRIYPANERVVTVMLPRAASVKTFDINKPYVYGVVAVDVTV</sequence>
<evidence type="ECO:0000313" key="2">
    <source>
        <dbReference type="Proteomes" id="UP001141336"/>
    </source>
</evidence>
<dbReference type="Proteomes" id="UP001141336">
    <property type="component" value="Unassembled WGS sequence"/>
</dbReference>
<protein>
    <recommendedName>
        <fullName evidence="3">DUF4352 domain-containing protein</fullName>
    </recommendedName>
</protein>
<evidence type="ECO:0000313" key="1">
    <source>
        <dbReference type="EMBL" id="MCZ0861859.1"/>
    </source>
</evidence>
<dbReference type="EMBL" id="JAPTGC010000001">
    <property type="protein sequence ID" value="MCZ0861859.1"/>
    <property type="molecule type" value="Genomic_DNA"/>
</dbReference>
<dbReference type="PROSITE" id="PS51257">
    <property type="entry name" value="PROKAR_LIPOPROTEIN"/>
    <property type="match status" value="1"/>
</dbReference>
<accession>A0ABT4IKF3</accession>
<dbReference type="RefSeq" id="WP_268922043.1">
    <property type="nucleotide sequence ID" value="NZ_JAPTGC010000001.1"/>
</dbReference>
<organism evidence="1 2">
    <name type="scientific">Methanocorpusculum vombati</name>
    <dbReference type="NCBI Taxonomy" id="3002864"/>
    <lineage>
        <taxon>Archaea</taxon>
        <taxon>Methanobacteriati</taxon>
        <taxon>Methanobacteriota</taxon>
        <taxon>Stenosarchaea group</taxon>
        <taxon>Methanomicrobia</taxon>
        <taxon>Methanomicrobiales</taxon>
        <taxon>Methanocorpusculaceae</taxon>
        <taxon>Methanocorpusculum</taxon>
    </lineage>
</organism>
<name>A0ABT4IKF3_9EURY</name>
<comment type="caution">
    <text evidence="1">The sequence shown here is derived from an EMBL/GenBank/DDBJ whole genome shotgun (WGS) entry which is preliminary data.</text>
</comment>
<reference evidence="1" key="1">
    <citation type="submission" date="2022-12" db="EMBL/GenBank/DDBJ databases">
        <title>Isolation and characterisation of novel Methanocorpusculum spp. from native Australian herbivores indicates the genus is ancestrally host-associated.</title>
        <authorList>
            <person name="Volmer J.G."/>
            <person name="Soo R.M."/>
            <person name="Evans P.N."/>
            <person name="Hoedt E.C."/>
            <person name="Astorga Alsina A.L."/>
            <person name="Woodcroft B.J."/>
            <person name="Tyson G.W."/>
            <person name="Hugenholtz P."/>
            <person name="Morrison M."/>
        </authorList>
    </citation>
    <scope>NUCLEOTIDE SEQUENCE</scope>
    <source>
        <strain evidence="1">CW153</strain>
    </source>
</reference>